<dbReference type="Proteomes" id="UP000198253">
    <property type="component" value="Chromosome I"/>
</dbReference>
<sequence>MPTLLQNAEQLSNDARGAYGRRATPHRDVEVAGIGDRAPGIVLLAVALRWIVPRPGGIGVRIVVHDRTDDGR</sequence>
<evidence type="ECO:0000313" key="1">
    <source>
        <dbReference type="EMBL" id="SCF20076.1"/>
    </source>
</evidence>
<organism evidence="1 2">
    <name type="scientific">Micromonospora echinospora</name>
    <name type="common">Micromonospora purpurea</name>
    <dbReference type="NCBI Taxonomy" id="1877"/>
    <lineage>
        <taxon>Bacteria</taxon>
        <taxon>Bacillati</taxon>
        <taxon>Actinomycetota</taxon>
        <taxon>Actinomycetes</taxon>
        <taxon>Micromonosporales</taxon>
        <taxon>Micromonosporaceae</taxon>
        <taxon>Micromonospora</taxon>
    </lineage>
</organism>
<gene>
    <name evidence="1" type="ORF">GA0070618_3985</name>
</gene>
<proteinExistence type="predicted"/>
<dbReference type="EMBL" id="LT607413">
    <property type="protein sequence ID" value="SCF20076.1"/>
    <property type="molecule type" value="Genomic_DNA"/>
</dbReference>
<protein>
    <submittedName>
        <fullName evidence="1">Uncharacterized protein</fullName>
    </submittedName>
</protein>
<dbReference type="InParanoid" id="A0A1C4YHG0"/>
<keyword evidence="2" id="KW-1185">Reference proteome</keyword>
<name>A0A1C4YHG0_MICEC</name>
<dbReference type="AlphaFoldDB" id="A0A1C4YHG0"/>
<evidence type="ECO:0000313" key="2">
    <source>
        <dbReference type="Proteomes" id="UP000198253"/>
    </source>
</evidence>
<reference evidence="2" key="1">
    <citation type="submission" date="2016-06" db="EMBL/GenBank/DDBJ databases">
        <authorList>
            <person name="Varghese N."/>
            <person name="Submissions Spin"/>
        </authorList>
    </citation>
    <scope>NUCLEOTIDE SEQUENCE [LARGE SCALE GENOMIC DNA]</scope>
    <source>
        <strain evidence="2">DSM 43816</strain>
    </source>
</reference>
<accession>A0A1C4YHG0</accession>